<dbReference type="GO" id="GO:0005576">
    <property type="term" value="C:extracellular region"/>
    <property type="evidence" value="ECO:0007669"/>
    <property type="project" value="UniProtKB-SubCell"/>
</dbReference>
<evidence type="ECO:0000256" key="3">
    <source>
        <dbReference type="ARBA" id="ARBA00004613"/>
    </source>
</evidence>
<reference evidence="10 11" key="1">
    <citation type="journal article" date="2018" name="Cell">
        <title>The Chara Genome: Secondary Complexity and Implications for Plant Terrestrialization.</title>
        <authorList>
            <person name="Nishiyama T."/>
            <person name="Sakayama H."/>
            <person name="Vries J.D."/>
            <person name="Buschmann H."/>
            <person name="Saint-Marcoux D."/>
            <person name="Ullrich K.K."/>
            <person name="Haas F.B."/>
            <person name="Vanderstraeten L."/>
            <person name="Becker D."/>
            <person name="Lang D."/>
            <person name="Vosolsobe S."/>
            <person name="Rombauts S."/>
            <person name="Wilhelmsson P.K.I."/>
            <person name="Janitza P."/>
            <person name="Kern R."/>
            <person name="Heyl A."/>
            <person name="Rumpler F."/>
            <person name="Villalobos L.I.A.C."/>
            <person name="Clay J.M."/>
            <person name="Skokan R."/>
            <person name="Toyoda A."/>
            <person name="Suzuki Y."/>
            <person name="Kagoshima H."/>
            <person name="Schijlen E."/>
            <person name="Tajeshwar N."/>
            <person name="Catarino B."/>
            <person name="Hetherington A.J."/>
            <person name="Saltykova A."/>
            <person name="Bonnot C."/>
            <person name="Breuninger H."/>
            <person name="Symeonidi A."/>
            <person name="Radhakrishnan G.V."/>
            <person name="Van Nieuwerburgh F."/>
            <person name="Deforce D."/>
            <person name="Chang C."/>
            <person name="Karol K.G."/>
            <person name="Hedrich R."/>
            <person name="Ulvskov P."/>
            <person name="Glockner G."/>
            <person name="Delwiche C.F."/>
            <person name="Petrasek J."/>
            <person name="Van de Peer Y."/>
            <person name="Friml J."/>
            <person name="Beilby M."/>
            <person name="Dolan L."/>
            <person name="Kohara Y."/>
            <person name="Sugano S."/>
            <person name="Fujiyama A."/>
            <person name="Delaux P.-M."/>
            <person name="Quint M."/>
            <person name="TheiBen G."/>
            <person name="Hagemann M."/>
            <person name="Harholt J."/>
            <person name="Dunand C."/>
            <person name="Zachgo S."/>
            <person name="Langdale J."/>
            <person name="Maumus F."/>
            <person name="Straeten D.V.D."/>
            <person name="Gould S.B."/>
            <person name="Rensing S.A."/>
        </authorList>
    </citation>
    <scope>NUCLEOTIDE SEQUENCE [LARGE SCALE GENOMIC DNA]</scope>
    <source>
        <strain evidence="10 11">S276</strain>
    </source>
</reference>
<dbReference type="OrthoDB" id="10254721at2759"/>
<dbReference type="Proteomes" id="UP000265515">
    <property type="component" value="Unassembled WGS sequence"/>
</dbReference>
<evidence type="ECO:0000259" key="9">
    <source>
        <dbReference type="Pfam" id="PF13229"/>
    </source>
</evidence>
<dbReference type="PANTHER" id="PTHR11319:SF35">
    <property type="entry name" value="OUTER MEMBRANE PROTEIN PMPC-RELATED"/>
    <property type="match status" value="1"/>
</dbReference>
<dbReference type="Gene3D" id="2.160.20.10">
    <property type="entry name" value="Single-stranded right-handed beta-helix, Pectin lyase-like"/>
    <property type="match status" value="1"/>
</dbReference>
<feature type="region of interest" description="Disordered" evidence="8">
    <location>
        <begin position="1"/>
        <end position="39"/>
    </location>
</feature>
<dbReference type="SUPFAM" id="SSF51126">
    <property type="entry name" value="Pectin lyase-like"/>
    <property type="match status" value="1"/>
</dbReference>
<evidence type="ECO:0000256" key="4">
    <source>
        <dbReference type="ARBA" id="ARBA00022525"/>
    </source>
</evidence>
<organism evidence="10 11">
    <name type="scientific">Chara braunii</name>
    <name type="common">Braun's stonewort</name>
    <dbReference type="NCBI Taxonomy" id="69332"/>
    <lineage>
        <taxon>Eukaryota</taxon>
        <taxon>Viridiplantae</taxon>
        <taxon>Streptophyta</taxon>
        <taxon>Charophyceae</taxon>
        <taxon>Charales</taxon>
        <taxon>Characeae</taxon>
        <taxon>Chara</taxon>
    </lineage>
</organism>
<sequence>MEDSMAGRQKARAAASAKASGMHKRLRVVGRRRGRGDRSSNDLEQCVELVAMAILALSLFPAGSAYGEREFLAAYKDPTVSRHEVMGDVILLASLPVLSRDLTLVGVKGRQGKLPVIDGQSRYTGINLTDPARGEWRVTLTNLEFRNLRSNDLSGGAAVYVQVRTRLQIDGCVFRGNKAVIGGGGAITVDEESSYRITNCLFDGNQAQGRGGAFVPYTDAGGVINRTTFKNNYANERGGAISVNPGELRIDRCTFQGNKENGGGGGGAVDCFDGTCIVYNTLFSRNVAKGKGGGLNAIESDVGGGSLCRGNTFSGNKAAADARSNNVYVQVADDTEPVFKFCDRTAPADTLINAPPGSVVLNDCGYC</sequence>
<dbReference type="Pfam" id="PF13229">
    <property type="entry name" value="Beta_helix"/>
    <property type="match status" value="1"/>
</dbReference>
<dbReference type="EMBL" id="BFEA01000415">
    <property type="protein sequence ID" value="GBG82717.1"/>
    <property type="molecule type" value="Genomic_DNA"/>
</dbReference>
<accession>A0A388LKB5</accession>
<keyword evidence="4" id="KW-0964">Secreted</keyword>
<dbReference type="InterPro" id="IPR003368">
    <property type="entry name" value="POMP_repeat"/>
</dbReference>
<evidence type="ECO:0000256" key="6">
    <source>
        <dbReference type="ARBA" id="ARBA00023136"/>
    </source>
</evidence>
<name>A0A388LKB5_CHABU</name>
<feature type="compositionally biased region" description="Low complexity" evidence="8">
    <location>
        <begin position="1"/>
        <end position="20"/>
    </location>
</feature>
<evidence type="ECO:0000256" key="1">
    <source>
        <dbReference type="ARBA" id="ARBA00004196"/>
    </source>
</evidence>
<keyword evidence="5" id="KW-0732">Signal</keyword>
<dbReference type="InterPro" id="IPR012334">
    <property type="entry name" value="Pectin_lyas_fold"/>
</dbReference>
<dbReference type="InterPro" id="IPR039448">
    <property type="entry name" value="Beta_helix"/>
</dbReference>
<feature type="domain" description="Right handed beta helix" evidence="9">
    <location>
        <begin position="124"/>
        <end position="264"/>
    </location>
</feature>
<keyword evidence="7" id="KW-0998">Cell outer membrane</keyword>
<keyword evidence="6" id="KW-0472">Membrane</keyword>
<feature type="compositionally biased region" description="Basic residues" evidence="8">
    <location>
        <begin position="21"/>
        <end position="35"/>
    </location>
</feature>
<evidence type="ECO:0000256" key="5">
    <source>
        <dbReference type="ARBA" id="ARBA00022729"/>
    </source>
</evidence>
<dbReference type="InterPro" id="IPR011050">
    <property type="entry name" value="Pectin_lyase_fold/virulence"/>
</dbReference>
<dbReference type="Gramene" id="GBG82717">
    <property type="protein sequence ID" value="GBG82717"/>
    <property type="gene ID" value="CBR_g36245"/>
</dbReference>
<comment type="caution">
    <text evidence="10">The sequence shown here is derived from an EMBL/GenBank/DDBJ whole genome shotgun (WGS) entry which is preliminary data.</text>
</comment>
<evidence type="ECO:0000313" key="10">
    <source>
        <dbReference type="EMBL" id="GBG82717.1"/>
    </source>
</evidence>
<dbReference type="PANTHER" id="PTHR11319">
    <property type="entry name" value="G PROTEIN-COUPLED RECEPTOR-RELATED"/>
    <property type="match status" value="1"/>
</dbReference>
<evidence type="ECO:0000256" key="7">
    <source>
        <dbReference type="ARBA" id="ARBA00023237"/>
    </source>
</evidence>
<protein>
    <recommendedName>
        <fullName evidence="9">Right handed beta helix domain-containing protein</fullName>
    </recommendedName>
</protein>
<evidence type="ECO:0000256" key="2">
    <source>
        <dbReference type="ARBA" id="ARBA00004442"/>
    </source>
</evidence>
<dbReference type="NCBIfam" id="TIGR01376">
    <property type="entry name" value="POMP_repeat"/>
    <property type="match status" value="1"/>
</dbReference>
<comment type="subcellular location">
    <subcellularLocation>
        <location evidence="1">Cell envelope</location>
    </subcellularLocation>
    <subcellularLocation>
        <location evidence="2">Cell outer membrane</location>
    </subcellularLocation>
    <subcellularLocation>
        <location evidence="3">Secreted</location>
    </subcellularLocation>
</comment>
<gene>
    <name evidence="10" type="ORF">CBR_g36245</name>
</gene>
<dbReference type="AlphaFoldDB" id="A0A388LKB5"/>
<proteinExistence type="predicted"/>
<evidence type="ECO:0000313" key="11">
    <source>
        <dbReference type="Proteomes" id="UP000265515"/>
    </source>
</evidence>
<evidence type="ECO:0000256" key="8">
    <source>
        <dbReference type="SAM" id="MobiDB-lite"/>
    </source>
</evidence>
<keyword evidence="11" id="KW-1185">Reference proteome</keyword>